<gene>
    <name evidence="1" type="ORF">I3842_10G057500</name>
</gene>
<evidence type="ECO:0000313" key="1">
    <source>
        <dbReference type="EMBL" id="KAG6691261.1"/>
    </source>
</evidence>
<dbReference type="Proteomes" id="UP000811246">
    <property type="component" value="Chromosome 10"/>
</dbReference>
<sequence length="32" mass="3538">MIFWPVYETGAGPAPIHPASHMPLVSIKIVYD</sequence>
<evidence type="ECO:0000313" key="2">
    <source>
        <dbReference type="Proteomes" id="UP000811246"/>
    </source>
</evidence>
<dbReference type="AlphaFoldDB" id="A0A922DUT6"/>
<organism evidence="1 2">
    <name type="scientific">Carya illinoinensis</name>
    <name type="common">Pecan</name>
    <dbReference type="NCBI Taxonomy" id="32201"/>
    <lineage>
        <taxon>Eukaryota</taxon>
        <taxon>Viridiplantae</taxon>
        <taxon>Streptophyta</taxon>
        <taxon>Embryophyta</taxon>
        <taxon>Tracheophyta</taxon>
        <taxon>Spermatophyta</taxon>
        <taxon>Magnoliopsida</taxon>
        <taxon>eudicotyledons</taxon>
        <taxon>Gunneridae</taxon>
        <taxon>Pentapetalae</taxon>
        <taxon>rosids</taxon>
        <taxon>fabids</taxon>
        <taxon>Fagales</taxon>
        <taxon>Juglandaceae</taxon>
        <taxon>Carya</taxon>
    </lineage>
</organism>
<protein>
    <submittedName>
        <fullName evidence="1">Uncharacterized protein</fullName>
    </submittedName>
</protein>
<comment type="caution">
    <text evidence="1">The sequence shown here is derived from an EMBL/GenBank/DDBJ whole genome shotgun (WGS) entry which is preliminary data.</text>
</comment>
<name>A0A922DUT6_CARIL</name>
<reference evidence="1" key="1">
    <citation type="submission" date="2021-01" db="EMBL/GenBank/DDBJ databases">
        <authorList>
            <person name="Lovell J.T."/>
            <person name="Bentley N."/>
            <person name="Bhattarai G."/>
            <person name="Jenkins J.W."/>
            <person name="Sreedasyam A."/>
            <person name="Alarcon Y."/>
            <person name="Bock C."/>
            <person name="Boston L."/>
            <person name="Carlson J."/>
            <person name="Cervantes K."/>
            <person name="Clermont K."/>
            <person name="Krom N."/>
            <person name="Kubenka K."/>
            <person name="Mamidi S."/>
            <person name="Mattison C."/>
            <person name="Monteros M."/>
            <person name="Pisani C."/>
            <person name="Plott C."/>
            <person name="Rajasekar S."/>
            <person name="Rhein H.S."/>
            <person name="Rohla C."/>
            <person name="Song M."/>
            <person name="Hilaire R.S."/>
            <person name="Shu S."/>
            <person name="Wells L."/>
            <person name="Wang X."/>
            <person name="Webber J."/>
            <person name="Heerema R.J."/>
            <person name="Klein P."/>
            <person name="Conner P."/>
            <person name="Grauke L."/>
            <person name="Grimwood J."/>
            <person name="Schmutz J."/>
            <person name="Randall J.J."/>
        </authorList>
    </citation>
    <scope>NUCLEOTIDE SEQUENCE</scope>
    <source>
        <tissue evidence="1">Leaf</tissue>
    </source>
</reference>
<accession>A0A922DUT6</accession>
<proteinExistence type="predicted"/>
<dbReference type="EMBL" id="CM031834">
    <property type="protein sequence ID" value="KAG6691261.1"/>
    <property type="molecule type" value="Genomic_DNA"/>
</dbReference>